<reference evidence="2" key="1">
    <citation type="journal article" date="2020" name="Fungal Divers.">
        <title>Resolving the Mortierellaceae phylogeny through synthesis of multi-gene phylogenetics and phylogenomics.</title>
        <authorList>
            <person name="Vandepol N."/>
            <person name="Liber J."/>
            <person name="Desiro A."/>
            <person name="Na H."/>
            <person name="Kennedy M."/>
            <person name="Barry K."/>
            <person name="Grigoriev I.V."/>
            <person name="Miller A.N."/>
            <person name="O'Donnell K."/>
            <person name="Stajich J.E."/>
            <person name="Bonito G."/>
        </authorList>
    </citation>
    <scope>NUCLEOTIDE SEQUENCE</scope>
    <source>
        <strain evidence="2">KOD1015</strain>
    </source>
</reference>
<dbReference type="OrthoDB" id="2444920at2759"/>
<dbReference type="AlphaFoldDB" id="A0A9P6FMN5"/>
<feature type="compositionally biased region" description="Polar residues" evidence="1">
    <location>
        <begin position="594"/>
        <end position="604"/>
    </location>
</feature>
<feature type="non-terminal residue" evidence="2">
    <location>
        <position position="604"/>
    </location>
</feature>
<gene>
    <name evidence="2" type="ORF">BGW38_006065</name>
</gene>
<feature type="region of interest" description="Disordered" evidence="1">
    <location>
        <begin position="569"/>
        <end position="604"/>
    </location>
</feature>
<feature type="region of interest" description="Disordered" evidence="1">
    <location>
        <begin position="164"/>
        <end position="194"/>
    </location>
</feature>
<feature type="non-terminal residue" evidence="2">
    <location>
        <position position="1"/>
    </location>
</feature>
<organism evidence="2 3">
    <name type="scientific">Lunasporangiospora selenospora</name>
    <dbReference type="NCBI Taxonomy" id="979761"/>
    <lineage>
        <taxon>Eukaryota</taxon>
        <taxon>Fungi</taxon>
        <taxon>Fungi incertae sedis</taxon>
        <taxon>Mucoromycota</taxon>
        <taxon>Mortierellomycotina</taxon>
        <taxon>Mortierellomycetes</taxon>
        <taxon>Mortierellales</taxon>
        <taxon>Mortierellaceae</taxon>
        <taxon>Lunasporangiospora</taxon>
    </lineage>
</organism>
<keyword evidence="3" id="KW-1185">Reference proteome</keyword>
<comment type="caution">
    <text evidence="2">The sequence shown here is derived from an EMBL/GenBank/DDBJ whole genome shotgun (WGS) entry which is preliminary data.</text>
</comment>
<proteinExistence type="predicted"/>
<dbReference type="Proteomes" id="UP000780801">
    <property type="component" value="Unassembled WGS sequence"/>
</dbReference>
<evidence type="ECO:0000313" key="2">
    <source>
        <dbReference type="EMBL" id="KAF9578242.1"/>
    </source>
</evidence>
<evidence type="ECO:0000313" key="3">
    <source>
        <dbReference type="Proteomes" id="UP000780801"/>
    </source>
</evidence>
<protein>
    <submittedName>
        <fullName evidence="2">Uncharacterized protein</fullName>
    </submittedName>
</protein>
<evidence type="ECO:0000256" key="1">
    <source>
        <dbReference type="SAM" id="MobiDB-lite"/>
    </source>
</evidence>
<accession>A0A9P6FMN5</accession>
<sequence>AQWIPESFLEQGYTDLDMFFGGLESLRDVRGMSQEVRSFCKNLKQFYQSTPDGERHLELLVLDRRRNQEKTKFQVASEGSLFRTGAEKGGAPVTSTTTSTKLPTATVIPTTTSSTASTAIPLPTSTVTPLVAGHVLTGRSLASPVKGPAKLAAQESGQAKLAAQESGQAKIDNITNSPKPSTSAATSSTGKHKKDVCTTLEPWRSLMIALMDIVNGKNVASFPERVPGMNREHALLFDHAVTSLEQYQDQDVKDKNVVLVKDAQVAMSCVFNTMSERACRHFEKFQENELVKSAKVSSLIEGFEQHECLTTLKKYAPILAGSTVQKFKAKLIIDRGAIFSKYWDQERLPASVEVEDKVLQILIIICQLIIRPPFGNESPSESDCLHVWLSVFSVMVDKLTIHTGEKVLESSKIMRQQQSAEYGDVSESGRKVDMLFMFDGVEVSNVEFKRPGTTEQDLAIQNRKNVRLARCIQEAHAALGVTDPSVLMADVAGFVGTIYQVKPLNEIAVAGETADTTVSLPRTRATLMAFLGDHSLAMMWNYVSRLEVQGQSVSEAKELHDLALEKAKLERAKRGRGQSSPDSPPAMIQKRFQDNVTLTPTKKR</sequence>
<dbReference type="EMBL" id="JAABOA010003865">
    <property type="protein sequence ID" value="KAF9578242.1"/>
    <property type="molecule type" value="Genomic_DNA"/>
</dbReference>
<name>A0A9P6FMN5_9FUNG</name>